<dbReference type="Proteomes" id="UP000799777">
    <property type="component" value="Unassembled WGS sequence"/>
</dbReference>
<keyword evidence="2" id="KW-1185">Reference proteome</keyword>
<gene>
    <name evidence="1" type="ORF">EK21DRAFT_86039</name>
</gene>
<evidence type="ECO:0000313" key="2">
    <source>
        <dbReference type="Proteomes" id="UP000799777"/>
    </source>
</evidence>
<dbReference type="AlphaFoldDB" id="A0A9P4HHY7"/>
<organism evidence="1 2">
    <name type="scientific">Setomelanomma holmii</name>
    <dbReference type="NCBI Taxonomy" id="210430"/>
    <lineage>
        <taxon>Eukaryota</taxon>
        <taxon>Fungi</taxon>
        <taxon>Dikarya</taxon>
        <taxon>Ascomycota</taxon>
        <taxon>Pezizomycotina</taxon>
        <taxon>Dothideomycetes</taxon>
        <taxon>Pleosporomycetidae</taxon>
        <taxon>Pleosporales</taxon>
        <taxon>Pleosporineae</taxon>
        <taxon>Phaeosphaeriaceae</taxon>
        <taxon>Setomelanomma</taxon>
    </lineage>
</organism>
<evidence type="ECO:0000313" key="1">
    <source>
        <dbReference type="EMBL" id="KAF2033890.1"/>
    </source>
</evidence>
<accession>A0A9P4HHY7</accession>
<protein>
    <submittedName>
        <fullName evidence="1">Uncharacterized protein</fullName>
    </submittedName>
</protein>
<name>A0A9P4HHY7_9PLEO</name>
<proteinExistence type="predicted"/>
<reference evidence="1" key="1">
    <citation type="journal article" date="2020" name="Stud. Mycol.">
        <title>101 Dothideomycetes genomes: a test case for predicting lifestyles and emergence of pathogens.</title>
        <authorList>
            <person name="Haridas S."/>
            <person name="Albert R."/>
            <person name="Binder M."/>
            <person name="Bloem J."/>
            <person name="Labutti K."/>
            <person name="Salamov A."/>
            <person name="Andreopoulos B."/>
            <person name="Baker S."/>
            <person name="Barry K."/>
            <person name="Bills G."/>
            <person name="Bluhm B."/>
            <person name="Cannon C."/>
            <person name="Castanera R."/>
            <person name="Culley D."/>
            <person name="Daum C."/>
            <person name="Ezra D."/>
            <person name="Gonzalez J."/>
            <person name="Henrissat B."/>
            <person name="Kuo A."/>
            <person name="Liang C."/>
            <person name="Lipzen A."/>
            <person name="Lutzoni F."/>
            <person name="Magnuson J."/>
            <person name="Mondo S."/>
            <person name="Nolan M."/>
            <person name="Ohm R."/>
            <person name="Pangilinan J."/>
            <person name="Park H.-J."/>
            <person name="Ramirez L."/>
            <person name="Alfaro M."/>
            <person name="Sun H."/>
            <person name="Tritt A."/>
            <person name="Yoshinaga Y."/>
            <person name="Zwiers L.-H."/>
            <person name="Turgeon B."/>
            <person name="Goodwin S."/>
            <person name="Spatafora J."/>
            <person name="Crous P."/>
            <person name="Grigoriev I."/>
        </authorList>
    </citation>
    <scope>NUCLEOTIDE SEQUENCE</scope>
    <source>
        <strain evidence="1">CBS 110217</strain>
    </source>
</reference>
<dbReference type="EMBL" id="ML978164">
    <property type="protein sequence ID" value="KAF2033890.1"/>
    <property type="molecule type" value="Genomic_DNA"/>
</dbReference>
<sequence>MCSLGASRLIRSICPPPQSHAPIPWWRGGARARQYAKGDSAEVIWCEGPVKELEAFLPGGHPDPPIKSVTGLRTAKLHGGVVPPYDRHGMYPSNRGPPWRLYIPPYDPGGQPSHKRPITMTSEIMSVVAYSPASRPTLGAPHPMAGVERRNYIHVRNGAPIHIHMCGALSTASSWPPPVALPDIELVAALPFLRKGSKAGATSVASAGRLATRQTRWSLRSAILNRTGYMSSICCLPEATAGSSYLPGRRCLFLRKFRHRNGRLHSTPSNGFGHCNFQPTTCGHCFIDERSWSICCERMTRHIAAAKYDGAIQLKQSK</sequence>
<comment type="caution">
    <text evidence="1">The sequence shown here is derived from an EMBL/GenBank/DDBJ whole genome shotgun (WGS) entry which is preliminary data.</text>
</comment>